<dbReference type="InterPro" id="IPR002035">
    <property type="entry name" value="VWF_A"/>
</dbReference>
<dbReference type="Pfam" id="PF13573">
    <property type="entry name" value="SprB"/>
    <property type="match status" value="1"/>
</dbReference>
<dbReference type="SMART" id="SM00327">
    <property type="entry name" value="VWA"/>
    <property type="match status" value="1"/>
</dbReference>
<feature type="domain" description="VWFA" evidence="1">
    <location>
        <begin position="57"/>
        <end position="285"/>
    </location>
</feature>
<dbReference type="STRING" id="1850252.LPB136_04735"/>
<dbReference type="Gene3D" id="2.60.40.3080">
    <property type="match status" value="1"/>
</dbReference>
<dbReference type="EMBL" id="CP018155">
    <property type="protein sequence ID" value="APG64708.1"/>
    <property type="molecule type" value="Genomic_DNA"/>
</dbReference>
<evidence type="ECO:0000313" key="2">
    <source>
        <dbReference type="EMBL" id="APG64708.1"/>
    </source>
</evidence>
<proteinExistence type="predicted"/>
<keyword evidence="3" id="KW-1185">Reference proteome</keyword>
<dbReference type="Pfam" id="PF01345">
    <property type="entry name" value="DUF11"/>
    <property type="match status" value="1"/>
</dbReference>
<evidence type="ECO:0000259" key="1">
    <source>
        <dbReference type="PROSITE" id="PS50234"/>
    </source>
</evidence>
<dbReference type="Gene3D" id="2.60.40.740">
    <property type="match status" value="1"/>
</dbReference>
<dbReference type="InterPro" id="IPR036465">
    <property type="entry name" value="vWFA_dom_sf"/>
</dbReference>
<dbReference type="InterPro" id="IPR047589">
    <property type="entry name" value="DUF11_rpt"/>
</dbReference>
<protein>
    <recommendedName>
        <fullName evidence="1">VWFA domain-containing protein</fullName>
    </recommendedName>
</protein>
<dbReference type="OrthoDB" id="599464at2"/>
<gene>
    <name evidence="2" type="ORF">LPB136_04735</name>
</gene>
<dbReference type="Proteomes" id="UP000181898">
    <property type="component" value="Chromosome"/>
</dbReference>
<evidence type="ECO:0000313" key="3">
    <source>
        <dbReference type="Proteomes" id="UP000181898"/>
    </source>
</evidence>
<name>A0A1L3JHW3_9FLAO</name>
<dbReference type="KEGG" id="ten:LPB136_04735"/>
<dbReference type="Pfam" id="PF13519">
    <property type="entry name" value="VWA_2"/>
    <property type="match status" value="1"/>
</dbReference>
<dbReference type="Gene3D" id="3.40.50.410">
    <property type="entry name" value="von Willebrand factor, type A domain"/>
    <property type="match status" value="1"/>
</dbReference>
<dbReference type="CDD" id="cd00198">
    <property type="entry name" value="vWFA"/>
    <property type="match status" value="1"/>
</dbReference>
<dbReference type="AlphaFoldDB" id="A0A1L3JHW3"/>
<accession>A0A1L3JHW3</accession>
<organism evidence="2 3">
    <name type="scientific">Tenacibaculum todarodis</name>
    <dbReference type="NCBI Taxonomy" id="1850252"/>
    <lineage>
        <taxon>Bacteria</taxon>
        <taxon>Pseudomonadati</taxon>
        <taxon>Bacteroidota</taxon>
        <taxon>Flavobacteriia</taxon>
        <taxon>Flavobacteriales</taxon>
        <taxon>Flavobacteriaceae</taxon>
        <taxon>Tenacibaculum</taxon>
    </lineage>
</organism>
<dbReference type="InterPro" id="IPR001434">
    <property type="entry name" value="OmcB-like_DUF11"/>
</dbReference>
<dbReference type="InterPro" id="IPR025667">
    <property type="entry name" value="SprB_repeat"/>
</dbReference>
<dbReference type="PROSITE" id="PS50234">
    <property type="entry name" value="VWFA"/>
    <property type="match status" value="1"/>
</dbReference>
<dbReference type="NCBIfam" id="TIGR01451">
    <property type="entry name" value="B_ant_repeat"/>
    <property type="match status" value="1"/>
</dbReference>
<reference evidence="2 3" key="1">
    <citation type="submission" date="2016-11" db="EMBL/GenBank/DDBJ databases">
        <title>Tenacibaculum sp. LPB0136, isolated from marine environment.</title>
        <authorList>
            <person name="Kim E."/>
            <person name="Yi H."/>
        </authorList>
    </citation>
    <scope>NUCLEOTIDE SEQUENCE [LARGE SCALE GENOMIC DNA]</scope>
    <source>
        <strain evidence="2 3">LPB0136</strain>
    </source>
</reference>
<sequence length="751" mass="80066">MKKSFRLILIIVFFLVYKVNYGQEIIINKEIIENATNCKQFDITLTIVGTPSKAPQEVVLLIDNSGSMNSRVDSNGDGVVNSNDSTILEFAQDAAIDFVNNIFDPINDPNQLNKVAIVTYNTFANTEINLTNVSGKQNIINQINAISAGGGTNIEDAFVKAKNALEPPSPQGTFDCKTSRSVILLTDGVATFDNTNTNQNPSTNQCSPNTLNTQCQTAAIAAANNLKTLNVGGADYNQNVFTVGFTGGLDTTQETISKNTLDAIQNSGAFYTDNAADLTTIYDQILNQLVTAATALPGESLVDDQIPTSFGIVPNSLTASKGIVDVIGQKIEWNIDKIVNETVTLKYSINATTETCGITDPGVSIMKYINSSCLEETRVFNNPEVCIPCPEATANLTRNGCDTIDYSATINQLSCTPTANNYSWKFFLNGLEIGTSNTESGSFTYAGNEDFTGNFKAELAYNGTYQSNCPAEMVSDETSIILPALLSISETITEASCTGTNDGEINISVSGGEGSYTYSWSDGPNTEDRASLVDGDYTVTVTDENDCEIIKTITVTAKDILAPETPTLLDESFNCSATPTAPTTTDVCEGTITGTTTTNFPITTRGTTVVTWTFTDSSGNSTTATQNIIVSCIADLSLKISVNNALPKVGETIFYTLKLKNDGPVDAHGIEVLNALPTGLTYNGSGSTIPAGTAFNHTSGVWDLKNTVVANGDVFELKLAVTVNDAGTFSNTAEIILDKEDDIDSTPNNEI</sequence>
<dbReference type="SUPFAM" id="SSF53300">
    <property type="entry name" value="vWA-like"/>
    <property type="match status" value="1"/>
</dbReference>